<evidence type="ECO:0008006" key="4">
    <source>
        <dbReference type="Google" id="ProtNLM"/>
    </source>
</evidence>
<name>A0AAN9IIJ5_CLITE</name>
<dbReference type="InterPro" id="IPR055317">
    <property type="entry name" value="CLE14-like"/>
</dbReference>
<feature type="signal peptide" evidence="1">
    <location>
        <begin position="1"/>
        <end position="25"/>
    </location>
</feature>
<evidence type="ECO:0000256" key="1">
    <source>
        <dbReference type="SAM" id="SignalP"/>
    </source>
</evidence>
<evidence type="ECO:0000313" key="2">
    <source>
        <dbReference type="EMBL" id="KAK7279969.1"/>
    </source>
</evidence>
<reference evidence="2 3" key="1">
    <citation type="submission" date="2024-01" db="EMBL/GenBank/DDBJ databases">
        <title>The genomes of 5 underutilized Papilionoideae crops provide insights into root nodulation and disease resistance.</title>
        <authorList>
            <person name="Yuan L."/>
        </authorList>
    </citation>
    <scope>NUCLEOTIDE SEQUENCE [LARGE SCALE GENOMIC DNA]</scope>
    <source>
        <strain evidence="2">LY-2023</strain>
        <tissue evidence="2">Leaf</tissue>
    </source>
</reference>
<protein>
    <recommendedName>
        <fullName evidence="4">Clavata3/ESR (CLE) gene family member</fullName>
    </recommendedName>
</protein>
<sequence>MRVPKFSALLMLLIFLLSLMEGSTSRLDNNHEELEKSSERKLSSMFIQSYSAILSLKNSRKSNKFKEIHVVSHRLVPTGPNPLHN</sequence>
<dbReference type="EMBL" id="JAYKXN010000006">
    <property type="protein sequence ID" value="KAK7279969.1"/>
    <property type="molecule type" value="Genomic_DNA"/>
</dbReference>
<evidence type="ECO:0000313" key="3">
    <source>
        <dbReference type="Proteomes" id="UP001359559"/>
    </source>
</evidence>
<feature type="chain" id="PRO_5042935912" description="Clavata3/ESR (CLE) gene family member" evidence="1">
    <location>
        <begin position="26"/>
        <end position="85"/>
    </location>
</feature>
<accession>A0AAN9IIJ5</accession>
<dbReference type="PANTHER" id="PTHR35472:SF3">
    <property type="entry name" value="CLAVATA3_ESR (CLE) GENE FAMILY MEMBER MTCLE05"/>
    <property type="match status" value="1"/>
</dbReference>
<gene>
    <name evidence="2" type="ORF">RJT34_25031</name>
</gene>
<organism evidence="2 3">
    <name type="scientific">Clitoria ternatea</name>
    <name type="common">Butterfly pea</name>
    <dbReference type="NCBI Taxonomy" id="43366"/>
    <lineage>
        <taxon>Eukaryota</taxon>
        <taxon>Viridiplantae</taxon>
        <taxon>Streptophyta</taxon>
        <taxon>Embryophyta</taxon>
        <taxon>Tracheophyta</taxon>
        <taxon>Spermatophyta</taxon>
        <taxon>Magnoliopsida</taxon>
        <taxon>eudicotyledons</taxon>
        <taxon>Gunneridae</taxon>
        <taxon>Pentapetalae</taxon>
        <taxon>rosids</taxon>
        <taxon>fabids</taxon>
        <taxon>Fabales</taxon>
        <taxon>Fabaceae</taxon>
        <taxon>Papilionoideae</taxon>
        <taxon>50 kb inversion clade</taxon>
        <taxon>NPAAA clade</taxon>
        <taxon>indigoferoid/millettioid clade</taxon>
        <taxon>Phaseoleae</taxon>
        <taxon>Clitoria</taxon>
    </lineage>
</organism>
<keyword evidence="1" id="KW-0732">Signal</keyword>
<dbReference type="PANTHER" id="PTHR35472">
    <property type="match status" value="1"/>
</dbReference>
<proteinExistence type="predicted"/>
<keyword evidence="3" id="KW-1185">Reference proteome</keyword>
<comment type="caution">
    <text evidence="2">The sequence shown here is derived from an EMBL/GenBank/DDBJ whole genome shotgun (WGS) entry which is preliminary data.</text>
</comment>
<dbReference type="Proteomes" id="UP001359559">
    <property type="component" value="Unassembled WGS sequence"/>
</dbReference>
<dbReference type="AlphaFoldDB" id="A0AAN9IIJ5"/>